<feature type="region of interest" description="Disordered" evidence="1">
    <location>
        <begin position="694"/>
        <end position="715"/>
    </location>
</feature>
<feature type="domain" description="CLASP N-terminal" evidence="2">
    <location>
        <begin position="58"/>
        <end position="222"/>
    </location>
</feature>
<feature type="region of interest" description="Disordered" evidence="1">
    <location>
        <begin position="348"/>
        <end position="383"/>
    </location>
</feature>
<dbReference type="AlphaFoldDB" id="A0A196SHE6"/>
<name>A0A196SHE6_BLAHN</name>
<gene>
    <name evidence="3" type="ORF">AV274_2661</name>
</gene>
<dbReference type="SUPFAM" id="SSF48371">
    <property type="entry name" value="ARM repeat"/>
    <property type="match status" value="1"/>
</dbReference>
<dbReference type="InterPro" id="IPR011989">
    <property type="entry name" value="ARM-like"/>
</dbReference>
<accession>A0A196SHE6</accession>
<sequence length="1021" mass="110764">MSSRLSLCENKEITAEQRKYVIAAKNKLGKSDDDWSEIAEGYQILDTLARDFKEKPLVFCSILRDFTDLIVATLKSQRTGLVKTALDSISLWVSICREDFEGTALSLWQTLLECCNVRLIRTANLESSKRIVSNAAEQTMLSVIHASNRSPSLLSSIFSYFYTTPNSVSRLVLIKCIGEAVHCWDADYITKKQEDVVRLVLTGLKDRTGDVRDASRLLLCLFYCRLLPLTSSFSHEPQLTEEQVTAALHQLLSARQLEDVSAAALDLIKTDLSRMHAQFFATPDFASQPVRWPTPTRVSTPIKYRLATAAASPLAARLPHHVASIASPSKGPQRVSAASPPVSSRLVAHAPATPTRVLPTGGKSPVKPTRIFPTGKSPAKPAKPVAYAGSEQAEGSKLLLLGSGSWSAQCEVLRAAKHQLEGWQKSHEGRCGDADAATQALFQLPFKTTMECLLRALTSSVPRVSQSAVECLSLLLACAISRATIDAQEEAVVAFLKRALSEPCMTSDNASSRLLTDAIHSLVHQQSLSVNLQLFALLVKKVLAAPPLFTAATCLRFLQTIISLHPTEVLRQPELMSRLLEVVHFCVVDRSASLLRVAKDVMCQCVQFDRAATAQALRGLQASKRAAVVEWLVSERVDGEIVRMVTSASRLPTALSVSHLSPAAPSVSHLSPAAHSVSHLSPAAPSVSHLSPAQQASFLSAPPSHLSPTTQPASHAEAVASLRKSPARRSLSRPAMAPLSLNASLLSGVQSRIPLQTASQSTIQAASQSTIQAASQSTSQAASQLSSQAASQLSSQTASLLAETEAELDTTHEDIDEPTLSQSLPPTNGAADRTIPPEPATRARTSQDESSAEGEALLKSVASAPSTECVNSFLRAVQTGRCLRVPAFFSLLHADALSTQFPLLFPFYALQFPSDAQATIVKRIIEECVELFQSTAVTPSLYVRMLVLRTLMKRVPARCLVEAKAMRPALLEMIRSPFPSYRMVGFCIIKYMRTLLTEGRVEDYLNPLSQREREVLNSVQI</sequence>
<protein>
    <recommendedName>
        <fullName evidence="2">CLASP N-terminal domain-containing protein</fullName>
    </recommendedName>
</protein>
<comment type="caution">
    <text evidence="3">The sequence shown here is derived from an EMBL/GenBank/DDBJ whole genome shotgun (WGS) entry which is preliminary data.</text>
</comment>
<evidence type="ECO:0000313" key="3">
    <source>
        <dbReference type="EMBL" id="OAO15587.1"/>
    </source>
</evidence>
<dbReference type="Proteomes" id="UP000078348">
    <property type="component" value="Unassembled WGS sequence"/>
</dbReference>
<feature type="region of interest" description="Disordered" evidence="1">
    <location>
        <begin position="806"/>
        <end position="856"/>
    </location>
</feature>
<evidence type="ECO:0000313" key="4">
    <source>
        <dbReference type="Proteomes" id="UP000078348"/>
    </source>
</evidence>
<organism evidence="3 4">
    <name type="scientific">Blastocystis sp. subtype 1 (strain ATCC 50177 / NandII)</name>
    <dbReference type="NCBI Taxonomy" id="478820"/>
    <lineage>
        <taxon>Eukaryota</taxon>
        <taxon>Sar</taxon>
        <taxon>Stramenopiles</taxon>
        <taxon>Bigyra</taxon>
        <taxon>Opalozoa</taxon>
        <taxon>Opalinata</taxon>
        <taxon>Blastocystidae</taxon>
        <taxon>Blastocystis</taxon>
    </lineage>
</organism>
<dbReference type="OrthoDB" id="46159at2759"/>
<dbReference type="EMBL" id="LXWW01000129">
    <property type="protein sequence ID" value="OAO15587.1"/>
    <property type="molecule type" value="Genomic_DNA"/>
</dbReference>
<dbReference type="InterPro" id="IPR024395">
    <property type="entry name" value="CLASP_N_dom"/>
</dbReference>
<reference evidence="3 4" key="1">
    <citation type="submission" date="2016-05" db="EMBL/GenBank/DDBJ databases">
        <title>Nuclear genome of Blastocystis sp. subtype 1 NandII.</title>
        <authorList>
            <person name="Gentekaki E."/>
            <person name="Curtis B."/>
            <person name="Stairs C."/>
            <person name="Eme L."/>
            <person name="Herman E."/>
            <person name="Klimes V."/>
            <person name="Arias M.C."/>
            <person name="Elias M."/>
            <person name="Hilliou F."/>
            <person name="Klute M."/>
            <person name="Malik S.-B."/>
            <person name="Pightling A."/>
            <person name="Rachubinski R."/>
            <person name="Salas D."/>
            <person name="Schlacht A."/>
            <person name="Suga H."/>
            <person name="Archibald J."/>
            <person name="Ball S.G."/>
            <person name="Clark G."/>
            <person name="Dacks J."/>
            <person name="Van Der Giezen M."/>
            <person name="Tsaousis A."/>
            <person name="Roger A."/>
        </authorList>
    </citation>
    <scope>NUCLEOTIDE SEQUENCE [LARGE SCALE GENOMIC DNA]</scope>
    <source>
        <strain evidence="4">ATCC 50177 / NandII</strain>
    </source>
</reference>
<proteinExistence type="predicted"/>
<evidence type="ECO:0000259" key="2">
    <source>
        <dbReference type="Pfam" id="PF12348"/>
    </source>
</evidence>
<dbReference type="InterPro" id="IPR016024">
    <property type="entry name" value="ARM-type_fold"/>
</dbReference>
<dbReference type="Gene3D" id="1.25.10.10">
    <property type="entry name" value="Leucine-rich Repeat Variant"/>
    <property type="match status" value="1"/>
</dbReference>
<keyword evidence="4" id="KW-1185">Reference proteome</keyword>
<evidence type="ECO:0000256" key="1">
    <source>
        <dbReference type="SAM" id="MobiDB-lite"/>
    </source>
</evidence>
<dbReference type="Pfam" id="PF12348">
    <property type="entry name" value="CLASP_N"/>
    <property type="match status" value="1"/>
</dbReference>